<feature type="region of interest" description="Disordered" evidence="1">
    <location>
        <begin position="277"/>
        <end position="302"/>
    </location>
</feature>
<evidence type="ECO:0000256" key="1">
    <source>
        <dbReference type="SAM" id="MobiDB-lite"/>
    </source>
</evidence>
<evidence type="ECO:0000313" key="2">
    <source>
        <dbReference type="Proteomes" id="UP000050792"/>
    </source>
</evidence>
<reference evidence="2" key="1">
    <citation type="submission" date="2022-06" db="EMBL/GenBank/DDBJ databases">
        <authorList>
            <person name="Berger JAMES D."/>
            <person name="Berger JAMES D."/>
        </authorList>
    </citation>
    <scope>NUCLEOTIDE SEQUENCE [LARGE SCALE GENOMIC DNA]</scope>
</reference>
<feature type="compositionally biased region" description="Low complexity" evidence="1">
    <location>
        <begin position="277"/>
        <end position="291"/>
    </location>
</feature>
<reference evidence="3" key="2">
    <citation type="submission" date="2023-11" db="UniProtKB">
        <authorList>
            <consortium name="WormBaseParasite"/>
        </authorList>
    </citation>
    <scope>IDENTIFICATION</scope>
</reference>
<dbReference type="AlphaFoldDB" id="A0AA85GER6"/>
<evidence type="ECO:0000313" key="3">
    <source>
        <dbReference type="WBParaSite" id="SRDH1_89340.1"/>
    </source>
</evidence>
<protein>
    <submittedName>
        <fullName evidence="3">Rab-GAP TBC domain-containing protein</fullName>
    </submittedName>
</protein>
<name>A0AA85GER6_9TREM</name>
<organism evidence="2 3">
    <name type="scientific">Schistosoma rodhaini</name>
    <dbReference type="NCBI Taxonomy" id="6188"/>
    <lineage>
        <taxon>Eukaryota</taxon>
        <taxon>Metazoa</taxon>
        <taxon>Spiralia</taxon>
        <taxon>Lophotrochozoa</taxon>
        <taxon>Platyhelminthes</taxon>
        <taxon>Trematoda</taxon>
        <taxon>Digenea</taxon>
        <taxon>Strigeidida</taxon>
        <taxon>Schistosomatoidea</taxon>
        <taxon>Schistosomatidae</taxon>
        <taxon>Schistosoma</taxon>
    </lineage>
</organism>
<accession>A0AA85GER6</accession>
<dbReference type="Proteomes" id="UP000050792">
    <property type="component" value="Unassembled WGS sequence"/>
</dbReference>
<proteinExistence type="predicted"/>
<dbReference type="WBParaSite" id="SRDH1_89340.1">
    <property type="protein sequence ID" value="SRDH1_89340.1"/>
    <property type="gene ID" value="SRDH1_89340"/>
</dbReference>
<keyword evidence="2" id="KW-1185">Reference proteome</keyword>
<sequence length="361" mass="41051">MAPTLVIPHLTANTHVDTSVLSENKLETTRSGKRHHLMDDFLTFDDGLFESNERTKGLLPVFHPNEVGNLEFLSGSGEECLKSSSDWFYLSKKYDDCLEYLLQLWDRVHSYNGFPKRIIADAIVRCYLKLNKQCELLPYLQQHSQLSVSYEDYIGHLMLHFTCSINETTQGQINLLQRLLLALPPSFVDDSSTFICKNLFTQSQLWIDLSVAWDQMETETRTMFYPVWFSKVALLYAELVNTNPKLNETSLTWTDKVLNPLQIEICHKLSLRILTTCGSSGSSSTNPSSTTAMLDKDNGASSHENDVQFNDVTVTHVLPYIPSQKCCSIDTTVDASNQDEVGHVFFQMFVAPFMSIYEKPI</sequence>